<evidence type="ECO:0000313" key="11">
    <source>
        <dbReference type="Proteomes" id="UP001500298"/>
    </source>
</evidence>
<comment type="caution">
    <text evidence="10">The sequence shown here is derived from an EMBL/GenBank/DDBJ whole genome shotgun (WGS) entry which is preliminary data.</text>
</comment>
<dbReference type="SUPFAM" id="SSF143430">
    <property type="entry name" value="TTP0101/SSO1404-like"/>
    <property type="match status" value="1"/>
</dbReference>
<name>A0ABP9DBP8_9BACT</name>
<keyword evidence="8 9" id="KW-0051">Antiviral defense</keyword>
<gene>
    <name evidence="9" type="primary">cas2</name>
    <name evidence="10" type="ORF">GCM10023331_13370</name>
</gene>
<keyword evidence="7 9" id="KW-0460">Magnesium</keyword>
<keyword evidence="11" id="KW-1185">Reference proteome</keyword>
<keyword evidence="3 9" id="KW-0540">Nuclease</keyword>
<feature type="binding site" evidence="9">
    <location>
        <position position="8"/>
    </location>
    <ligand>
        <name>Mg(2+)</name>
        <dbReference type="ChEBI" id="CHEBI:18420"/>
        <note>catalytic</note>
    </ligand>
</feature>
<dbReference type="InterPro" id="IPR019199">
    <property type="entry name" value="Virulence_VapD/CRISPR_Cas2"/>
</dbReference>
<dbReference type="Proteomes" id="UP001500298">
    <property type="component" value="Unassembled WGS sequence"/>
</dbReference>
<dbReference type="RefSeq" id="WP_345370315.1">
    <property type="nucleotide sequence ID" value="NZ_BAABJX010000021.1"/>
</dbReference>
<accession>A0ABP9DBP8</accession>
<evidence type="ECO:0000313" key="10">
    <source>
        <dbReference type="EMBL" id="GAA4829514.1"/>
    </source>
</evidence>
<dbReference type="EMBL" id="BAABJX010000021">
    <property type="protein sequence ID" value="GAA4829514.1"/>
    <property type="molecule type" value="Genomic_DNA"/>
</dbReference>
<comment type="similarity">
    <text evidence="2 9">Belongs to the CRISPR-associated endoribonuclease Cas2 protein family.</text>
</comment>
<comment type="cofactor">
    <cofactor evidence="1 9">
        <name>Mg(2+)</name>
        <dbReference type="ChEBI" id="CHEBI:18420"/>
    </cofactor>
</comment>
<comment type="subunit">
    <text evidence="9">Homodimer, forms a heterotetramer with a Cas1 homodimer.</text>
</comment>
<evidence type="ECO:0000256" key="6">
    <source>
        <dbReference type="ARBA" id="ARBA00022801"/>
    </source>
</evidence>
<evidence type="ECO:0000256" key="9">
    <source>
        <dbReference type="HAMAP-Rule" id="MF_01471"/>
    </source>
</evidence>
<protein>
    <recommendedName>
        <fullName evidence="9">CRISPR-associated endoribonuclease Cas2</fullName>
        <ecNumber evidence="9">3.1.-.-</ecNumber>
    </recommendedName>
</protein>
<organism evidence="10 11">
    <name type="scientific">Algivirga pacifica</name>
    <dbReference type="NCBI Taxonomy" id="1162670"/>
    <lineage>
        <taxon>Bacteria</taxon>
        <taxon>Pseudomonadati</taxon>
        <taxon>Bacteroidota</taxon>
        <taxon>Cytophagia</taxon>
        <taxon>Cytophagales</taxon>
        <taxon>Flammeovirgaceae</taxon>
        <taxon>Algivirga</taxon>
    </lineage>
</organism>
<proteinExistence type="inferred from homology"/>
<evidence type="ECO:0000256" key="3">
    <source>
        <dbReference type="ARBA" id="ARBA00022722"/>
    </source>
</evidence>
<dbReference type="Gene3D" id="3.30.70.240">
    <property type="match status" value="1"/>
</dbReference>
<reference evidence="11" key="1">
    <citation type="journal article" date="2019" name="Int. J. Syst. Evol. Microbiol.">
        <title>The Global Catalogue of Microorganisms (GCM) 10K type strain sequencing project: providing services to taxonomists for standard genome sequencing and annotation.</title>
        <authorList>
            <consortium name="The Broad Institute Genomics Platform"/>
            <consortium name="The Broad Institute Genome Sequencing Center for Infectious Disease"/>
            <person name="Wu L."/>
            <person name="Ma J."/>
        </authorList>
    </citation>
    <scope>NUCLEOTIDE SEQUENCE [LARGE SCALE GENOMIC DNA]</scope>
    <source>
        <strain evidence="11">JCM 18326</strain>
    </source>
</reference>
<evidence type="ECO:0000256" key="8">
    <source>
        <dbReference type="ARBA" id="ARBA00023118"/>
    </source>
</evidence>
<keyword evidence="6 9" id="KW-0378">Hydrolase</keyword>
<dbReference type="InterPro" id="IPR021127">
    <property type="entry name" value="CRISPR_associated_Cas2"/>
</dbReference>
<sequence>MHYFICYDISNNGLRTRLYKKLLAKGCDPVQKSILLAADFAPKEIKELKTIVKEIMDGSKAPQDSVMVIPVSKEHYDKIDLFNSSAGYQKVRQEKKSKFF</sequence>
<evidence type="ECO:0000256" key="2">
    <source>
        <dbReference type="ARBA" id="ARBA00009959"/>
    </source>
</evidence>
<comment type="function">
    <text evidence="9">CRISPR (clustered regularly interspaced short palindromic repeat), is an adaptive immune system that provides protection against mobile genetic elements (viruses, transposable elements and conjugative plasmids). CRISPR clusters contain sequences complementary to antecedent mobile elements and target invading nucleic acids. CRISPR clusters are transcribed and processed into CRISPR RNA (crRNA). Functions as a ssRNA-specific endoribonuclease. Involved in the integration of spacer DNA into the CRISPR cassette.</text>
</comment>
<dbReference type="HAMAP" id="MF_01471">
    <property type="entry name" value="Cas2"/>
    <property type="match status" value="1"/>
</dbReference>
<keyword evidence="4 9" id="KW-0479">Metal-binding</keyword>
<evidence type="ECO:0000256" key="4">
    <source>
        <dbReference type="ARBA" id="ARBA00022723"/>
    </source>
</evidence>
<evidence type="ECO:0000256" key="7">
    <source>
        <dbReference type="ARBA" id="ARBA00022842"/>
    </source>
</evidence>
<keyword evidence="5 9" id="KW-0255">Endonuclease</keyword>
<dbReference type="CDD" id="cd09725">
    <property type="entry name" value="Cas2_I_II_III"/>
    <property type="match status" value="1"/>
</dbReference>
<dbReference type="Pfam" id="PF09827">
    <property type="entry name" value="CRISPR_Cas2"/>
    <property type="match status" value="1"/>
</dbReference>
<dbReference type="EC" id="3.1.-.-" evidence="9"/>
<evidence type="ECO:0000256" key="1">
    <source>
        <dbReference type="ARBA" id="ARBA00001946"/>
    </source>
</evidence>
<evidence type="ECO:0000256" key="5">
    <source>
        <dbReference type="ARBA" id="ARBA00022759"/>
    </source>
</evidence>